<dbReference type="InterPro" id="IPR036965">
    <property type="entry name" value="Terpene_synth_N_sf"/>
</dbReference>
<keyword evidence="3" id="KW-0460">Magnesium</keyword>
<proteinExistence type="predicted"/>
<organism evidence="6 7">
    <name type="scientific">Marchantia polymorpha subsp. ruderalis</name>
    <dbReference type="NCBI Taxonomy" id="1480154"/>
    <lineage>
        <taxon>Eukaryota</taxon>
        <taxon>Viridiplantae</taxon>
        <taxon>Streptophyta</taxon>
        <taxon>Embryophyta</taxon>
        <taxon>Marchantiophyta</taxon>
        <taxon>Marchantiopsida</taxon>
        <taxon>Marchantiidae</taxon>
        <taxon>Marchantiales</taxon>
        <taxon>Marchantiaceae</taxon>
        <taxon>Marchantia</taxon>
    </lineage>
</organism>
<keyword evidence="7" id="KW-1185">Reference proteome</keyword>
<sequence length="878" mass="99453">MAMATSSTLSLCVQMPPCLVDPTLAKSRSFRSSATPDSVTTKTGTNAGNAVRIFAILLPSVPGDNCRYGGGSQTTFTGSMMDLGQLTAGLFGKTNAATLLQSEHSVSAEPSLFEEDTAVLQPHQADTIKILVSNIKQSLACLTKTEGEVSVSAYDTAFCARIPAVDDPKKPQFPQSLAWIVANQHQDGSWGDDLKDWVYDRMNQTLACVVAMRSWNYCNDCVQRGVDYLQRNADKLAAEEMERMPIGFELAFTAMLAEARTLGLDLPYDTPFFDLLEKKRRKKLERVPLELLHSTPTTMLHSLEGIQSLDIDWKRLLKFQSDDGSICCSPSSTAVLYMHTRDEQCLSFLKKALAKFDHAVPTVYPLDIFHNLWVVDTLERLGISRYFSDEIENVLAAVYKHWSDEQGICWASVLKDVPDLDDSSMAFRLLRQHGYKVSADAFKVFHKDSAFACFAVGQMVQGVSDMFNLYRASQLSYPGETRLDEALAFSQQFLTDTLTSNKGNADKWSLKKDLAGEIQYSLKYPESKNLERLEVREYVDKYGPEDAWIGKTIYRLPLVNNPDYLALAKADFNLCLAIHQRELRHILRWISNSGLSDSRSVRERIVMFYVMFSAEAWEPELSAHRIAASKCLFIVLALHQLFNNQSTLTDLRLFLKVIQRWDASLVLDLPESFQACYNLLHNTLQDAMLDLGHEDLTQHFVDIWGGLVESFLIEAEWREIGTVPAMDEYWNVATTTIALKATVWSSMLISGEVDSEEITAWIKKDCKFLRRASEAIRLAQGFADYKETNDIGNHISMFKCYLNENEELTVEDAVEHFETMREQVQKELCMYRDEEKSLSQECRKVIMSFTKVANFYYDGEYVKECNHGLQRLMVSLVD</sequence>
<dbReference type="Pfam" id="PF01397">
    <property type="entry name" value="Terpene_synth"/>
    <property type="match status" value="1"/>
</dbReference>
<accession>A0A176WBD6</accession>
<comment type="cofactor">
    <cofactor evidence="1">
        <name>Mg(2+)</name>
        <dbReference type="ChEBI" id="CHEBI:18420"/>
    </cofactor>
</comment>
<dbReference type="Gene3D" id="1.10.600.10">
    <property type="entry name" value="Farnesyl Diphosphate Synthase"/>
    <property type="match status" value="1"/>
</dbReference>
<feature type="domain" description="Terpene synthase N-terminal" evidence="4">
    <location>
        <begin position="312"/>
        <end position="522"/>
    </location>
</feature>
<dbReference type="Gene3D" id="1.50.10.160">
    <property type="match status" value="1"/>
</dbReference>
<evidence type="ECO:0000256" key="2">
    <source>
        <dbReference type="ARBA" id="ARBA00022723"/>
    </source>
</evidence>
<dbReference type="GO" id="GO:0010333">
    <property type="term" value="F:terpene synthase activity"/>
    <property type="evidence" value="ECO:0007669"/>
    <property type="project" value="InterPro"/>
</dbReference>
<gene>
    <name evidence="6" type="ORF">AXG93_942s1000</name>
</gene>
<dbReference type="FunFam" id="1.50.10.130:FF:000002">
    <property type="entry name" value="Ent-copalyl diphosphate synthase, chloroplastic"/>
    <property type="match status" value="1"/>
</dbReference>
<dbReference type="PANTHER" id="PTHR31739:SF4">
    <property type="entry name" value="ENT-COPALYL DIPHOSPHATE SYNTHASE, CHLOROPLASTIC"/>
    <property type="match status" value="1"/>
</dbReference>
<dbReference type="InterPro" id="IPR008949">
    <property type="entry name" value="Isoprenoid_synthase_dom_sf"/>
</dbReference>
<reference evidence="6" key="1">
    <citation type="submission" date="2016-03" db="EMBL/GenBank/DDBJ databases">
        <title>Mechanisms controlling the formation of the plant cell surface in tip-growing cells are functionally conserved among land plants.</title>
        <authorList>
            <person name="Honkanen S."/>
            <person name="Jones V.A."/>
            <person name="Morieri G."/>
            <person name="Champion C."/>
            <person name="Hetherington A.J."/>
            <person name="Kelly S."/>
            <person name="Saint-Marcoux D."/>
            <person name="Proust H."/>
            <person name="Prescott H."/>
            <person name="Dolan L."/>
        </authorList>
    </citation>
    <scope>NUCLEOTIDE SEQUENCE [LARGE SCALE GENOMIC DNA]</scope>
    <source>
        <tissue evidence="6">Whole gametophyte</tissue>
    </source>
</reference>
<dbReference type="SUPFAM" id="SSF48576">
    <property type="entry name" value="Terpenoid synthases"/>
    <property type="match status" value="1"/>
</dbReference>
<evidence type="ECO:0000313" key="6">
    <source>
        <dbReference type="EMBL" id="OAE30457.1"/>
    </source>
</evidence>
<dbReference type="InterPro" id="IPR001906">
    <property type="entry name" value="Terpene_synth_N"/>
</dbReference>
<dbReference type="GO" id="GO:0016102">
    <property type="term" value="P:diterpenoid biosynthetic process"/>
    <property type="evidence" value="ECO:0007669"/>
    <property type="project" value="TreeGrafter"/>
</dbReference>
<comment type="caution">
    <text evidence="6">The sequence shown here is derived from an EMBL/GenBank/DDBJ whole genome shotgun (WGS) entry which is preliminary data.</text>
</comment>
<dbReference type="AlphaFoldDB" id="A0A176WBD6"/>
<dbReference type="SFLD" id="SFLDG01014">
    <property type="entry name" value="Terpene_Cyclase_Like_1_N-term"/>
    <property type="match status" value="1"/>
</dbReference>
<dbReference type="SFLD" id="SFLDG01605">
    <property type="entry name" value="Terpene_Cyclase_Like_1_N-term"/>
    <property type="match status" value="1"/>
</dbReference>
<feature type="domain" description="Terpene synthase metal-binding" evidence="5">
    <location>
        <begin position="597"/>
        <end position="826"/>
    </location>
</feature>
<name>A0A176WBD6_MARPO</name>
<dbReference type="PANTHER" id="PTHR31739">
    <property type="entry name" value="ENT-COPALYL DIPHOSPHATE SYNTHASE, CHLOROPLASTIC"/>
    <property type="match status" value="1"/>
</dbReference>
<evidence type="ECO:0000259" key="4">
    <source>
        <dbReference type="Pfam" id="PF01397"/>
    </source>
</evidence>
<dbReference type="Gene3D" id="1.50.10.130">
    <property type="entry name" value="Terpene synthase, N-terminal domain"/>
    <property type="match status" value="1"/>
</dbReference>
<dbReference type="InterPro" id="IPR008930">
    <property type="entry name" value="Terpenoid_cyclase/PrenylTrfase"/>
</dbReference>
<dbReference type="SUPFAM" id="SSF48239">
    <property type="entry name" value="Terpenoid cyclases/Protein prenyltransferases"/>
    <property type="match status" value="2"/>
</dbReference>
<protein>
    <submittedName>
        <fullName evidence="6">Uncharacterized protein</fullName>
    </submittedName>
</protein>
<dbReference type="Proteomes" id="UP000077202">
    <property type="component" value="Unassembled WGS sequence"/>
</dbReference>
<evidence type="ECO:0000256" key="3">
    <source>
        <dbReference type="ARBA" id="ARBA00022842"/>
    </source>
</evidence>
<dbReference type="InterPro" id="IPR005630">
    <property type="entry name" value="Terpene_synthase_metal-bd"/>
</dbReference>
<keyword evidence="2" id="KW-0479">Metal-binding</keyword>
<dbReference type="EMBL" id="LVLJ01001322">
    <property type="protein sequence ID" value="OAE30457.1"/>
    <property type="molecule type" value="Genomic_DNA"/>
</dbReference>
<dbReference type="GO" id="GO:0000287">
    <property type="term" value="F:magnesium ion binding"/>
    <property type="evidence" value="ECO:0007669"/>
    <property type="project" value="InterPro"/>
</dbReference>
<dbReference type="InterPro" id="IPR050148">
    <property type="entry name" value="Terpene_synthase-like"/>
</dbReference>
<evidence type="ECO:0000259" key="5">
    <source>
        <dbReference type="Pfam" id="PF03936"/>
    </source>
</evidence>
<evidence type="ECO:0000313" key="7">
    <source>
        <dbReference type="Proteomes" id="UP000077202"/>
    </source>
</evidence>
<dbReference type="Pfam" id="PF03936">
    <property type="entry name" value="Terpene_synth_C"/>
    <property type="match status" value="1"/>
</dbReference>
<evidence type="ECO:0000256" key="1">
    <source>
        <dbReference type="ARBA" id="ARBA00001946"/>
    </source>
</evidence>